<dbReference type="EMBL" id="SNWP01000014">
    <property type="protein sequence ID" value="TDO25099.1"/>
    <property type="molecule type" value="Genomic_DNA"/>
</dbReference>
<dbReference type="OrthoDB" id="9795199at2"/>
<dbReference type="Pfam" id="PF13302">
    <property type="entry name" value="Acetyltransf_3"/>
    <property type="match status" value="1"/>
</dbReference>
<feature type="domain" description="N-acetyltransferase" evidence="1">
    <location>
        <begin position="16"/>
        <end position="172"/>
    </location>
</feature>
<dbReference type="InterPro" id="IPR016181">
    <property type="entry name" value="Acyl_CoA_acyltransferase"/>
</dbReference>
<dbReference type="RefSeq" id="WP_133475672.1">
    <property type="nucleotide sequence ID" value="NZ_SNWP01000014.1"/>
</dbReference>
<name>A0A4R6INC4_9BACT</name>
<comment type="caution">
    <text evidence="2">The sequence shown here is derived from an EMBL/GenBank/DDBJ whole genome shotgun (WGS) entry which is preliminary data.</text>
</comment>
<dbReference type="EMBL" id="SNWP01000016">
    <property type="protein sequence ID" value="TDO23496.1"/>
    <property type="molecule type" value="Genomic_DNA"/>
</dbReference>
<gene>
    <name evidence="3" type="ORF">BC659_3114</name>
    <name evidence="2" type="ORF">BC659_3356</name>
</gene>
<dbReference type="PANTHER" id="PTHR43610:SF1">
    <property type="entry name" value="N-ACETYLTRANSFERASE DOMAIN-CONTAINING PROTEIN"/>
    <property type="match status" value="1"/>
</dbReference>
<dbReference type="SUPFAM" id="SSF55729">
    <property type="entry name" value="Acyl-CoA N-acyltransferases (Nat)"/>
    <property type="match status" value="1"/>
</dbReference>
<accession>A0A4R6INC4</accession>
<keyword evidence="4" id="KW-1185">Reference proteome</keyword>
<dbReference type="PROSITE" id="PS51186">
    <property type="entry name" value="GNAT"/>
    <property type="match status" value="1"/>
</dbReference>
<dbReference type="Gene3D" id="3.40.630.30">
    <property type="match status" value="1"/>
</dbReference>
<dbReference type="Proteomes" id="UP000295741">
    <property type="component" value="Unassembled WGS sequence"/>
</dbReference>
<evidence type="ECO:0000313" key="2">
    <source>
        <dbReference type="EMBL" id="TDO23496.1"/>
    </source>
</evidence>
<keyword evidence="2" id="KW-0808">Transferase</keyword>
<dbReference type="GO" id="GO:0016747">
    <property type="term" value="F:acyltransferase activity, transferring groups other than amino-acyl groups"/>
    <property type="evidence" value="ECO:0007669"/>
    <property type="project" value="InterPro"/>
</dbReference>
<organism evidence="2 4">
    <name type="scientific">Sediminibacterium goheungense</name>
    <dbReference type="NCBI Taxonomy" id="1086393"/>
    <lineage>
        <taxon>Bacteria</taxon>
        <taxon>Pseudomonadati</taxon>
        <taxon>Bacteroidota</taxon>
        <taxon>Chitinophagia</taxon>
        <taxon>Chitinophagales</taxon>
        <taxon>Chitinophagaceae</taxon>
        <taxon>Sediminibacterium</taxon>
    </lineage>
</organism>
<dbReference type="AlphaFoldDB" id="A0A4R6INC4"/>
<evidence type="ECO:0000313" key="3">
    <source>
        <dbReference type="EMBL" id="TDO25099.1"/>
    </source>
</evidence>
<protein>
    <submittedName>
        <fullName evidence="2">RimJ/RimL family protein N-acetyltransferase</fullName>
    </submittedName>
</protein>
<proteinExistence type="predicted"/>
<evidence type="ECO:0000259" key="1">
    <source>
        <dbReference type="PROSITE" id="PS51186"/>
    </source>
</evidence>
<evidence type="ECO:0000313" key="4">
    <source>
        <dbReference type="Proteomes" id="UP000295741"/>
    </source>
</evidence>
<dbReference type="InterPro" id="IPR000182">
    <property type="entry name" value="GNAT_dom"/>
</dbReference>
<dbReference type="PANTHER" id="PTHR43610">
    <property type="entry name" value="BLL6696 PROTEIN"/>
    <property type="match status" value="1"/>
</dbReference>
<sequence length="194" mass="22319">MNFTFSTHIILESRSLRLEPLQLKDIDNLLNIATEDPTLLQFSPKQIYTKDLLSEYIHTAIELRNIQTRYSFSIFSKNNNCYVGSTAFLNVSNADDRLEIGATWIGKAFQGSGLNGECKNLLLQYAFDSLNAHRVEFKTDERNIQSRKAIEKIGGKFEGILRGHTLMSDGFRRNTFCYSILKSEWNQLRKPINE</sequence>
<reference evidence="2 4" key="1">
    <citation type="submission" date="2019-03" db="EMBL/GenBank/DDBJ databases">
        <title>Genomic Encyclopedia of Archaeal and Bacterial Type Strains, Phase II (KMG-II): from individual species to whole genera.</title>
        <authorList>
            <person name="Goeker M."/>
        </authorList>
    </citation>
    <scope>NUCLEOTIDE SEQUENCE [LARGE SCALE GENOMIC DNA]</scope>
    <source>
        <strain evidence="2 4">DSM 28323</strain>
    </source>
</reference>